<organism evidence="1 2">
    <name type="scientific">Kurthia populi</name>
    <dbReference type="NCBI Taxonomy" id="1562132"/>
    <lineage>
        <taxon>Bacteria</taxon>
        <taxon>Bacillati</taxon>
        <taxon>Bacillota</taxon>
        <taxon>Bacilli</taxon>
        <taxon>Bacillales</taxon>
        <taxon>Caryophanaceae</taxon>
        <taxon>Kurthia</taxon>
    </lineage>
</organism>
<comment type="caution">
    <text evidence="1">The sequence shown here is derived from an EMBL/GenBank/DDBJ whole genome shotgun (WGS) entry which is preliminary data.</text>
</comment>
<name>A0ABW5Y0C8_9BACL</name>
<sequence length="76" mass="8732">MTQDVEAIVQGWRKVYELQPAAYAKGEKIRCYVCDGWYTTIIVAVEGNTIHTACGPFNVKDIRKLTEEYEQISLFE</sequence>
<dbReference type="RefSeq" id="WP_380147544.1">
    <property type="nucleotide sequence ID" value="NZ_JBHUOR010000041.1"/>
</dbReference>
<dbReference type="EMBL" id="JBHUOR010000041">
    <property type="protein sequence ID" value="MFD2868490.1"/>
    <property type="molecule type" value="Genomic_DNA"/>
</dbReference>
<reference evidence="2" key="1">
    <citation type="journal article" date="2019" name="Int. J. Syst. Evol. Microbiol.">
        <title>The Global Catalogue of Microorganisms (GCM) 10K type strain sequencing project: providing services to taxonomists for standard genome sequencing and annotation.</title>
        <authorList>
            <consortium name="The Broad Institute Genomics Platform"/>
            <consortium name="The Broad Institute Genome Sequencing Center for Infectious Disease"/>
            <person name="Wu L."/>
            <person name="Ma J."/>
        </authorList>
    </citation>
    <scope>NUCLEOTIDE SEQUENCE [LARGE SCALE GENOMIC DNA]</scope>
    <source>
        <strain evidence="2">KCTC 33522</strain>
    </source>
</reference>
<proteinExistence type="predicted"/>
<protein>
    <submittedName>
        <fullName evidence="1">Uncharacterized protein</fullName>
    </submittedName>
</protein>
<evidence type="ECO:0000313" key="2">
    <source>
        <dbReference type="Proteomes" id="UP001597568"/>
    </source>
</evidence>
<accession>A0ABW5Y0C8</accession>
<keyword evidence="2" id="KW-1185">Reference proteome</keyword>
<gene>
    <name evidence="1" type="ORF">ACFSY7_08260</name>
</gene>
<dbReference type="Proteomes" id="UP001597568">
    <property type="component" value="Unassembled WGS sequence"/>
</dbReference>
<evidence type="ECO:0000313" key="1">
    <source>
        <dbReference type="EMBL" id="MFD2868490.1"/>
    </source>
</evidence>